<comment type="caution">
    <text evidence="1">The sequence shown here is derived from an EMBL/GenBank/DDBJ whole genome shotgun (WGS) entry which is preliminary data.</text>
</comment>
<dbReference type="Proteomes" id="UP001239111">
    <property type="component" value="Chromosome 4"/>
</dbReference>
<reference evidence="1" key="1">
    <citation type="submission" date="2023-04" db="EMBL/GenBank/DDBJ databases">
        <title>A chromosome-level genome assembly of the parasitoid wasp Eretmocerus hayati.</title>
        <authorList>
            <person name="Zhong Y."/>
            <person name="Liu S."/>
            <person name="Liu Y."/>
        </authorList>
    </citation>
    <scope>NUCLEOTIDE SEQUENCE</scope>
    <source>
        <strain evidence="1">ZJU_SS_LIU_2023</strain>
    </source>
</reference>
<protein>
    <submittedName>
        <fullName evidence="1">Uncharacterized protein</fullName>
    </submittedName>
</protein>
<sequence>MSSYCYSSENPTTMMPTLTTPRQQQQLFEYLPVNKISDDSKGGLFSPTKNFEDVGDVNLVPAGSNSRIQVKKGPNGKDYEYEYVYYYYDEDEDGKQQQQQTGSKLSSAPSAGTSSSSSSSGTPSRRGSTGSNSASGTPQRAKYNAAPAEAQPSAAVVSTEPTLGNEIVPAGSRARQVESSSGADLSSSTRFPPRGRQNQVAETPERVSRARGNRQRQQPDAIDSNSFRNPQEGPEFPRSFPDGPYRFIGVTPNEGVDEKSVNQPRGRPSRIQDPAPVRESNEDLAFQRQPASVQYGALYEGNPTQNRQQQTYHTRADDFGASIPAAPARTGSFISRSSADEAYTESATGATDAPTTQYPRAMEKVARDLYAFVQQGRSNLVDFVNQAEDQSSEVTDSSSDSSTELPAAAIPSSSADNDDSLVTAVYPTTTPDFSFSPSSLGTARPTYLPSPSTTTTTTTTTPAPTNAPSEEPSSAQTSFGRAKFRRPGPAASSGVSTTPKSRFRPSSSSSSSSTESSVIEASSTQKARGRFGSTSSGSKRSRPSGTNGAGSKPAEETLHKENADKVNSESKSTTPARGRYRGGSARPSPPQARTTAAPEKTPSNTATSTPRTASFNKLPSSRRRPARPGALTTASVDEAAGAAEQTATGTGTSPSQDGTTSEPHKPFGKSPVQAVSRPNKPLGKPLIRPGVAKPNNRLKIGQQTSTTEATPSDSGSASVTHGEEPDVEGTEEESREAPAETSPATKATPAGNALNNKLRQRTTLKVHPKTTTPRVPVPPASRRSHLLPKRTTTEAPPSTAAESSSSSADESASDDSEQDPSAQLDHEGAHGSSATTTSEAPHSEPSAAPENPRSLSSLLARRSKPLVPRKPGQPFHSSNPSGAAAGEH</sequence>
<organism evidence="1 2">
    <name type="scientific">Eretmocerus hayati</name>
    <dbReference type="NCBI Taxonomy" id="131215"/>
    <lineage>
        <taxon>Eukaryota</taxon>
        <taxon>Metazoa</taxon>
        <taxon>Ecdysozoa</taxon>
        <taxon>Arthropoda</taxon>
        <taxon>Hexapoda</taxon>
        <taxon>Insecta</taxon>
        <taxon>Pterygota</taxon>
        <taxon>Neoptera</taxon>
        <taxon>Endopterygota</taxon>
        <taxon>Hymenoptera</taxon>
        <taxon>Apocrita</taxon>
        <taxon>Proctotrupomorpha</taxon>
        <taxon>Chalcidoidea</taxon>
        <taxon>Aphelinidae</taxon>
        <taxon>Aphelininae</taxon>
        <taxon>Eretmocerus</taxon>
    </lineage>
</organism>
<proteinExistence type="predicted"/>
<evidence type="ECO:0000313" key="2">
    <source>
        <dbReference type="Proteomes" id="UP001239111"/>
    </source>
</evidence>
<evidence type="ECO:0000313" key="1">
    <source>
        <dbReference type="EMBL" id="KAJ8665028.1"/>
    </source>
</evidence>
<name>A0ACC2N2Q4_9HYME</name>
<keyword evidence="2" id="KW-1185">Reference proteome</keyword>
<accession>A0ACC2N2Q4</accession>
<dbReference type="EMBL" id="CM056744">
    <property type="protein sequence ID" value="KAJ8665028.1"/>
    <property type="molecule type" value="Genomic_DNA"/>
</dbReference>
<gene>
    <name evidence="1" type="ORF">QAD02_006690</name>
</gene>